<dbReference type="PROSITE" id="PS00284">
    <property type="entry name" value="SERPIN"/>
    <property type="match status" value="1"/>
</dbReference>
<dbReference type="PANTHER" id="PTHR11461:SF367">
    <property type="entry name" value="GH21475P-RELATED"/>
    <property type="match status" value="1"/>
</dbReference>
<dbReference type="EMBL" id="BGZK01001544">
    <property type="protein sequence ID" value="GBP82042.1"/>
    <property type="molecule type" value="Genomic_DNA"/>
</dbReference>
<accession>A0A4C1Z440</accession>
<evidence type="ECO:0000256" key="3">
    <source>
        <dbReference type="RuleBase" id="RU000411"/>
    </source>
</evidence>
<keyword evidence="1" id="KW-0646">Protease inhibitor</keyword>
<evidence type="ECO:0000259" key="5">
    <source>
        <dbReference type="SMART" id="SM00093"/>
    </source>
</evidence>
<evidence type="ECO:0000313" key="7">
    <source>
        <dbReference type="Proteomes" id="UP000299102"/>
    </source>
</evidence>
<proteinExistence type="inferred from homology"/>
<keyword evidence="2" id="KW-0722">Serine protease inhibitor</keyword>
<evidence type="ECO:0000256" key="4">
    <source>
        <dbReference type="SAM" id="SignalP"/>
    </source>
</evidence>
<sequence length="1244" mass="140210">MVENGCIANTCVALLLFATFVCSKCGSEFSDGPRNFSTILLYRTVLDSGQHIVVGPFWVWNTMSNLALLTDGRSYEELYKTLGLKRRQTLQIDGHLNLMNEILTDSQEVYLKSKAYVFVSAYSKIRVDFLRSISHYFDATVKLLDFDDPEAVKFANGYISESESKNLSILKADDFSETAMVLTNVISFRGLWKLPFNESDTTIRPFYGDDGEVVGNVNMMFQRNKFPFADINEIGARALELPYGKSEKYCLIILLPSPGKKVTEVYKRLAFLNIKDILEKIRKDTSKYGLENISVGIPRFRMENQFLLNKPITNIANNSKNMSDESMSVVVTVHKADTKLAEQNYRSDLKKKPLHDMDVYDIFEPGHANFSRLTEERVFVSTITHSAVIEVSESGTVASAFTTANAAEEFNAPVLSAANIECNENVNERPRNFSLRFIYRTASQTEGHVAVGSLNVWNAMTNIAMGADGRSYAELQIALRLKMKPKLQIDSYKSFTDRVLSVRREASLVSNTYIFLDDELIIDSTFLRRAVEDFKASVKVLNFDEPATAMRLANSYISESESKAMVVLTTDNFLDSGLVLVNVMSFRGFWRYPFSEHETMIESFHDEYGAVIGKVNMMHQRNKFPFADVKLIGAYALELPYGIEDKFSLLILLPSPGKILAEVYKAITEKGMYSILDRLGKDINKYDLQDIVVKLPRFKISNYFELNRPLIAKTDNLTQITKYSTYTIVSIHKEDKQLGNKSYIPWFSGRPLHDLGVRDIFEPGYANFSHLTKDRVFASRISHNAVVEVNESGTVADASTAVNVTGIIDTPGFNANRPFIYFVIEKTTANIVLGVSYAIQLSGNYSDFCATFFVYTPTITDNLSAVFSPYTLWNVMFTAAIGASNSSAEEIFAALMVAEEDEDAVVKGYKNFNEQLLEPDTKTADAGISVASKIYIFLDDELKINPEFKAITTYGLGVESEVLSFNNSTAAEIMANDFVLNSFGVIRGSVFHRTEFENSRMIINSMLTFIGQWRSPFNVLDTAIEPFYDEDGKIVLEVYMMRQRNRFRFANLKEIDAFVLELPYGSDDKYCMLIFLPSFGVGVTDLYMNLVFFNFVDIFDKLDSETEEYGLEYIDVKLPRFVMRRSLLVDTVMRHCFVSEIFDSKLANFSRATREPISVSSLEHYVGITVNESGTIASSYTTAVFTDMEQELHSHSGANFVVPAKPNAVSSPGFHVNRPFMYYVLEKNTAAVVLGGIYTHGSIP</sequence>
<dbReference type="PANTHER" id="PTHR11461">
    <property type="entry name" value="SERINE PROTEASE INHIBITOR, SERPIN"/>
    <property type="match status" value="1"/>
</dbReference>
<dbReference type="SMART" id="SM00093">
    <property type="entry name" value="SERPIN"/>
    <property type="match status" value="3"/>
</dbReference>
<keyword evidence="7" id="KW-1185">Reference proteome</keyword>
<dbReference type="GO" id="GO:0005615">
    <property type="term" value="C:extracellular space"/>
    <property type="evidence" value="ECO:0007669"/>
    <property type="project" value="InterPro"/>
</dbReference>
<evidence type="ECO:0000256" key="2">
    <source>
        <dbReference type="ARBA" id="ARBA00022900"/>
    </source>
</evidence>
<feature type="domain" description="Serpin" evidence="5">
    <location>
        <begin position="39"/>
        <end position="429"/>
    </location>
</feature>
<evidence type="ECO:0000256" key="1">
    <source>
        <dbReference type="ARBA" id="ARBA00022690"/>
    </source>
</evidence>
<dbReference type="STRING" id="151549.A0A4C1Z440"/>
<evidence type="ECO:0000313" key="6">
    <source>
        <dbReference type="EMBL" id="GBP82042.1"/>
    </source>
</evidence>
<feature type="signal peptide" evidence="4">
    <location>
        <begin position="1"/>
        <end position="23"/>
    </location>
</feature>
<dbReference type="InterPro" id="IPR042185">
    <property type="entry name" value="Serpin_sf_2"/>
</dbReference>
<dbReference type="OrthoDB" id="8168110at2759"/>
<dbReference type="Gene3D" id="2.30.39.10">
    <property type="entry name" value="Alpha-1-antitrypsin, domain 1"/>
    <property type="match status" value="3"/>
</dbReference>
<dbReference type="GO" id="GO:0004867">
    <property type="term" value="F:serine-type endopeptidase inhibitor activity"/>
    <property type="evidence" value="ECO:0007669"/>
    <property type="project" value="UniProtKB-KW"/>
</dbReference>
<dbReference type="InterPro" id="IPR000215">
    <property type="entry name" value="Serpin_fam"/>
</dbReference>
<reference evidence="6 7" key="1">
    <citation type="journal article" date="2019" name="Commun. Biol.">
        <title>The bagworm genome reveals a unique fibroin gene that provides high tensile strength.</title>
        <authorList>
            <person name="Kono N."/>
            <person name="Nakamura H."/>
            <person name="Ohtoshi R."/>
            <person name="Tomita M."/>
            <person name="Numata K."/>
            <person name="Arakawa K."/>
        </authorList>
    </citation>
    <scope>NUCLEOTIDE SEQUENCE [LARGE SCALE GENOMIC DNA]</scope>
</reference>
<dbReference type="Pfam" id="PF00079">
    <property type="entry name" value="Serpin"/>
    <property type="match status" value="5"/>
</dbReference>
<organism evidence="6 7">
    <name type="scientific">Eumeta variegata</name>
    <name type="common">Bagworm moth</name>
    <name type="synonym">Eumeta japonica</name>
    <dbReference type="NCBI Taxonomy" id="151549"/>
    <lineage>
        <taxon>Eukaryota</taxon>
        <taxon>Metazoa</taxon>
        <taxon>Ecdysozoa</taxon>
        <taxon>Arthropoda</taxon>
        <taxon>Hexapoda</taxon>
        <taxon>Insecta</taxon>
        <taxon>Pterygota</taxon>
        <taxon>Neoptera</taxon>
        <taxon>Endopterygota</taxon>
        <taxon>Lepidoptera</taxon>
        <taxon>Glossata</taxon>
        <taxon>Ditrysia</taxon>
        <taxon>Tineoidea</taxon>
        <taxon>Psychidae</taxon>
        <taxon>Oiketicinae</taxon>
        <taxon>Eumeta</taxon>
    </lineage>
</organism>
<comment type="similarity">
    <text evidence="3">Belongs to the serpin family.</text>
</comment>
<protein>
    <submittedName>
        <fullName evidence="6">Serine protease inhibitor 77Ba</fullName>
    </submittedName>
</protein>
<dbReference type="InterPro" id="IPR023796">
    <property type="entry name" value="Serpin_dom"/>
</dbReference>
<gene>
    <name evidence="6" type="primary">Spn77Ba</name>
    <name evidence="6" type="ORF">EVAR_32143_1</name>
</gene>
<dbReference type="Gene3D" id="3.30.497.10">
    <property type="entry name" value="Antithrombin, subunit I, domain 2"/>
    <property type="match status" value="5"/>
</dbReference>
<dbReference type="InterPro" id="IPR023795">
    <property type="entry name" value="Serpin_CS"/>
</dbReference>
<feature type="domain" description="Serpin" evidence="5">
    <location>
        <begin position="852"/>
        <end position="1241"/>
    </location>
</feature>
<name>A0A4C1Z440_EUMVA</name>
<keyword evidence="4" id="KW-0732">Signal</keyword>
<feature type="chain" id="PRO_5020036989" evidence="4">
    <location>
        <begin position="24"/>
        <end position="1244"/>
    </location>
</feature>
<dbReference type="SUPFAM" id="SSF56574">
    <property type="entry name" value="Serpins"/>
    <property type="match status" value="5"/>
</dbReference>
<feature type="domain" description="Serpin" evidence="5">
    <location>
        <begin position="433"/>
        <end position="840"/>
    </location>
</feature>
<dbReference type="InterPro" id="IPR042178">
    <property type="entry name" value="Serpin_sf_1"/>
</dbReference>
<dbReference type="AlphaFoldDB" id="A0A4C1Z440"/>
<dbReference type="InterPro" id="IPR036186">
    <property type="entry name" value="Serpin_sf"/>
</dbReference>
<dbReference type="Proteomes" id="UP000299102">
    <property type="component" value="Unassembled WGS sequence"/>
</dbReference>
<comment type="caution">
    <text evidence="6">The sequence shown here is derived from an EMBL/GenBank/DDBJ whole genome shotgun (WGS) entry which is preliminary data.</text>
</comment>